<evidence type="ECO:0000313" key="5">
    <source>
        <dbReference type="Proteomes" id="UP001500213"/>
    </source>
</evidence>
<feature type="domain" description="Thioredoxin-like fold" evidence="3">
    <location>
        <begin position="106"/>
        <end position="236"/>
    </location>
</feature>
<evidence type="ECO:0000313" key="4">
    <source>
        <dbReference type="EMBL" id="GAA4183783.1"/>
    </source>
</evidence>
<comment type="caution">
    <text evidence="4">The sequence shown here is derived from an EMBL/GenBank/DDBJ whole genome shotgun (WGS) entry which is preliminary data.</text>
</comment>
<sequence>MTNPDRQTKAQRQNAAREKARIMREEAKRKARRNKFLLQGGIGLAIVAVIAIAVVVIVNVARPASNAGPKNMISDGFVLTSTTQYVATPAIPNGGKPTPTKQADDGKAHITVYQDLQCPYCQQFEEANDAQISKWLDAGTATLEIKPISFLDRSSGTNRYASRAANALACVANYDPSDFFAVNKSLYDNQPQENTGGATDAQILSWLKKGGASSSQITDCVHSEKFKGWVKAATDRTTPPGTKIPNSNYTVPSQGFSTPTIIVNKQVYTAPTTGQGLADTAAFASFIEKTVPGWSATGGSTSSPTPSPAG</sequence>
<dbReference type="SUPFAM" id="SSF52833">
    <property type="entry name" value="Thioredoxin-like"/>
    <property type="match status" value="1"/>
</dbReference>
<feature type="compositionally biased region" description="Polar residues" evidence="1">
    <location>
        <begin position="1"/>
        <end position="14"/>
    </location>
</feature>
<accession>A0ABP8AGW9</accession>
<gene>
    <name evidence="4" type="ORF">GCM10022288_03630</name>
</gene>
<name>A0ABP8AGW9_9MICO</name>
<evidence type="ECO:0000256" key="2">
    <source>
        <dbReference type="SAM" id="Phobius"/>
    </source>
</evidence>
<evidence type="ECO:0000259" key="3">
    <source>
        <dbReference type="Pfam" id="PF13462"/>
    </source>
</evidence>
<evidence type="ECO:0000256" key="1">
    <source>
        <dbReference type="SAM" id="MobiDB-lite"/>
    </source>
</evidence>
<keyword evidence="2" id="KW-0472">Membrane</keyword>
<dbReference type="CDD" id="cd02972">
    <property type="entry name" value="DsbA_family"/>
    <property type="match status" value="1"/>
</dbReference>
<reference evidence="5" key="1">
    <citation type="journal article" date="2019" name="Int. J. Syst. Evol. Microbiol.">
        <title>The Global Catalogue of Microorganisms (GCM) 10K type strain sequencing project: providing services to taxonomists for standard genome sequencing and annotation.</title>
        <authorList>
            <consortium name="The Broad Institute Genomics Platform"/>
            <consortium name="The Broad Institute Genome Sequencing Center for Infectious Disease"/>
            <person name="Wu L."/>
            <person name="Ma J."/>
        </authorList>
    </citation>
    <scope>NUCLEOTIDE SEQUENCE [LARGE SCALE GENOMIC DNA]</scope>
    <source>
        <strain evidence="5">JCM 17593</strain>
    </source>
</reference>
<proteinExistence type="predicted"/>
<feature type="transmembrane region" description="Helical" evidence="2">
    <location>
        <begin position="36"/>
        <end position="61"/>
    </location>
</feature>
<dbReference type="InterPro" id="IPR012336">
    <property type="entry name" value="Thioredoxin-like_fold"/>
</dbReference>
<dbReference type="InterPro" id="IPR036249">
    <property type="entry name" value="Thioredoxin-like_sf"/>
</dbReference>
<protein>
    <recommendedName>
        <fullName evidence="3">Thioredoxin-like fold domain-containing protein</fullName>
    </recommendedName>
</protein>
<dbReference type="Pfam" id="PF13462">
    <property type="entry name" value="Thioredoxin_4"/>
    <property type="match status" value="1"/>
</dbReference>
<dbReference type="EMBL" id="BAABBX010000002">
    <property type="protein sequence ID" value="GAA4183783.1"/>
    <property type="molecule type" value="Genomic_DNA"/>
</dbReference>
<keyword evidence="5" id="KW-1185">Reference proteome</keyword>
<feature type="region of interest" description="Disordered" evidence="1">
    <location>
        <begin position="1"/>
        <end position="20"/>
    </location>
</feature>
<dbReference type="Gene3D" id="3.40.30.10">
    <property type="entry name" value="Glutaredoxin"/>
    <property type="match status" value="1"/>
</dbReference>
<organism evidence="4 5">
    <name type="scientific">Gryllotalpicola kribbensis</name>
    <dbReference type="NCBI Taxonomy" id="993084"/>
    <lineage>
        <taxon>Bacteria</taxon>
        <taxon>Bacillati</taxon>
        <taxon>Actinomycetota</taxon>
        <taxon>Actinomycetes</taxon>
        <taxon>Micrococcales</taxon>
        <taxon>Microbacteriaceae</taxon>
        <taxon>Gryllotalpicola</taxon>
    </lineage>
</organism>
<keyword evidence="2" id="KW-0812">Transmembrane</keyword>
<dbReference type="RefSeq" id="WP_344773190.1">
    <property type="nucleotide sequence ID" value="NZ_BAABBX010000002.1"/>
</dbReference>
<dbReference type="Proteomes" id="UP001500213">
    <property type="component" value="Unassembled WGS sequence"/>
</dbReference>
<keyword evidence="2" id="KW-1133">Transmembrane helix</keyword>